<reference evidence="6 7" key="1">
    <citation type="submission" date="2017-01" db="EMBL/GenBank/DDBJ databases">
        <title>Complete genome of Tateyamaria omphalii DOK1-4 isolated from seawater in Dokdo.</title>
        <authorList>
            <person name="Kim J.H."/>
            <person name="Chi W.-J."/>
        </authorList>
    </citation>
    <scope>NUCLEOTIDE SEQUENCE [LARGE SCALE GENOMIC DNA]</scope>
    <source>
        <strain evidence="6 7">DOK1-4</strain>
        <plasmid evidence="6 7">pDOK1-4-6</plasmid>
    </source>
</reference>
<dbReference type="EMBL" id="CP019318">
    <property type="protein sequence ID" value="APX14344.1"/>
    <property type="molecule type" value="Genomic_DNA"/>
</dbReference>
<dbReference type="Gene3D" id="3.90.550.10">
    <property type="entry name" value="Spore Coat Polysaccharide Biosynthesis Protein SpsA, Chain A"/>
    <property type="match status" value="1"/>
</dbReference>
<proteinExistence type="inferred from homology"/>
<comment type="similarity">
    <text evidence="1">Belongs to the glycosyltransferase 2 family.</text>
</comment>
<keyword evidence="3" id="KW-0808">Transferase</keyword>
<geneLocation type="plasmid" evidence="6 7">
    <name>pDOK1-4-6</name>
</geneLocation>
<keyword evidence="2" id="KW-0328">Glycosyltransferase</keyword>
<evidence type="ECO:0000313" key="7">
    <source>
        <dbReference type="Proteomes" id="UP000186336"/>
    </source>
</evidence>
<dbReference type="InterPro" id="IPR029044">
    <property type="entry name" value="Nucleotide-diphossugar_trans"/>
</dbReference>
<evidence type="ECO:0000259" key="5">
    <source>
        <dbReference type="Pfam" id="PF00535"/>
    </source>
</evidence>
<dbReference type="SUPFAM" id="SSF53448">
    <property type="entry name" value="Nucleotide-diphospho-sugar transferases"/>
    <property type="match status" value="1"/>
</dbReference>
<evidence type="ECO:0000256" key="2">
    <source>
        <dbReference type="ARBA" id="ARBA00022676"/>
    </source>
</evidence>
<dbReference type="RefSeq" id="WP_076630939.1">
    <property type="nucleotide sequence ID" value="NZ_CP019318.1"/>
</dbReference>
<keyword evidence="7" id="KW-1185">Reference proteome</keyword>
<dbReference type="AlphaFoldDB" id="A0A1P8N1Z9"/>
<dbReference type="Pfam" id="PF00535">
    <property type="entry name" value="Glycos_transf_2"/>
    <property type="match status" value="1"/>
</dbReference>
<dbReference type="PANTHER" id="PTHR43179:SF12">
    <property type="entry name" value="GALACTOFURANOSYLTRANSFERASE GLFT2"/>
    <property type="match status" value="1"/>
</dbReference>
<keyword evidence="6" id="KW-0614">Plasmid</keyword>
<sequence>MTAEQPTVLTIILNYKTADMTLKSVEAALAAMDGIAGGILIVDNNSEDGSYETLSAHASKQGWDTGNRVRVIQSGRNGGFGAGNNVGIRTGLPGNVRPDYVYILNSDAFPAPEAIRVLLEHLQATPGTGFAGSYIHGPEGDTHLTQLPFPFHRQRIRGRDPLRTGQPPSEKPQSPD</sequence>
<gene>
    <name evidence="6" type="ORF">BWR18_21130</name>
</gene>
<dbReference type="InterPro" id="IPR001173">
    <property type="entry name" value="Glyco_trans_2-like"/>
</dbReference>
<evidence type="ECO:0000256" key="3">
    <source>
        <dbReference type="ARBA" id="ARBA00022679"/>
    </source>
</evidence>
<evidence type="ECO:0000256" key="1">
    <source>
        <dbReference type="ARBA" id="ARBA00006739"/>
    </source>
</evidence>
<feature type="region of interest" description="Disordered" evidence="4">
    <location>
        <begin position="157"/>
        <end position="176"/>
    </location>
</feature>
<dbReference type="PANTHER" id="PTHR43179">
    <property type="entry name" value="RHAMNOSYLTRANSFERASE WBBL"/>
    <property type="match status" value="1"/>
</dbReference>
<dbReference type="Proteomes" id="UP000186336">
    <property type="component" value="Plasmid pDOK1-4-6"/>
</dbReference>
<feature type="domain" description="Glycosyltransferase 2-like" evidence="5">
    <location>
        <begin position="11"/>
        <end position="153"/>
    </location>
</feature>
<name>A0A1P8N1Z9_9RHOB</name>
<organism evidence="6 7">
    <name type="scientific">Tateyamaria omphalii</name>
    <dbReference type="NCBI Taxonomy" id="299262"/>
    <lineage>
        <taxon>Bacteria</taxon>
        <taxon>Pseudomonadati</taxon>
        <taxon>Pseudomonadota</taxon>
        <taxon>Alphaproteobacteria</taxon>
        <taxon>Rhodobacterales</taxon>
        <taxon>Roseobacteraceae</taxon>
        <taxon>Tateyamaria</taxon>
    </lineage>
</organism>
<accession>A0A1P8N1Z9</accession>
<evidence type="ECO:0000256" key="4">
    <source>
        <dbReference type="SAM" id="MobiDB-lite"/>
    </source>
</evidence>
<dbReference type="GO" id="GO:0016757">
    <property type="term" value="F:glycosyltransferase activity"/>
    <property type="evidence" value="ECO:0007669"/>
    <property type="project" value="UniProtKB-KW"/>
</dbReference>
<dbReference type="KEGG" id="tom:BWR18_21130"/>
<protein>
    <recommendedName>
        <fullName evidence="5">Glycosyltransferase 2-like domain-containing protein</fullName>
    </recommendedName>
</protein>
<evidence type="ECO:0000313" key="6">
    <source>
        <dbReference type="EMBL" id="APX14344.1"/>
    </source>
</evidence>